<comment type="caution">
    <text evidence="1">The sequence shown here is derived from an EMBL/GenBank/DDBJ whole genome shotgun (WGS) entry which is preliminary data.</text>
</comment>
<keyword evidence="2" id="KW-1185">Reference proteome</keyword>
<gene>
    <name evidence="1" type="ORF">GCM10010358_42720</name>
</gene>
<dbReference type="AlphaFoldDB" id="A0A918NNW0"/>
<reference evidence="1" key="2">
    <citation type="submission" date="2020-09" db="EMBL/GenBank/DDBJ databases">
        <authorList>
            <person name="Sun Q."/>
            <person name="Ohkuma M."/>
        </authorList>
    </citation>
    <scope>NUCLEOTIDE SEQUENCE</scope>
    <source>
        <strain evidence="1">JCM 4790</strain>
    </source>
</reference>
<dbReference type="RefSeq" id="WP_190191892.1">
    <property type="nucleotide sequence ID" value="NZ_BMVU01000021.1"/>
</dbReference>
<name>A0A918NNW0_9ACTN</name>
<evidence type="ECO:0000313" key="2">
    <source>
        <dbReference type="Proteomes" id="UP000619244"/>
    </source>
</evidence>
<evidence type="ECO:0000313" key="1">
    <source>
        <dbReference type="EMBL" id="GGX83982.1"/>
    </source>
</evidence>
<dbReference type="EMBL" id="BMVU01000021">
    <property type="protein sequence ID" value="GGX83982.1"/>
    <property type="molecule type" value="Genomic_DNA"/>
</dbReference>
<organism evidence="1 2">
    <name type="scientific">Streptomyces minutiscleroticus</name>
    <dbReference type="NCBI Taxonomy" id="68238"/>
    <lineage>
        <taxon>Bacteria</taxon>
        <taxon>Bacillati</taxon>
        <taxon>Actinomycetota</taxon>
        <taxon>Actinomycetes</taxon>
        <taxon>Kitasatosporales</taxon>
        <taxon>Streptomycetaceae</taxon>
        <taxon>Streptomyces</taxon>
    </lineage>
</organism>
<protein>
    <submittedName>
        <fullName evidence="1">Uncharacterized protein</fullName>
    </submittedName>
</protein>
<accession>A0A918NNW0</accession>
<reference evidence="1" key="1">
    <citation type="journal article" date="2014" name="Int. J. Syst. Evol. Microbiol.">
        <title>Complete genome sequence of Corynebacterium casei LMG S-19264T (=DSM 44701T), isolated from a smear-ripened cheese.</title>
        <authorList>
            <consortium name="US DOE Joint Genome Institute (JGI-PGF)"/>
            <person name="Walter F."/>
            <person name="Albersmeier A."/>
            <person name="Kalinowski J."/>
            <person name="Ruckert C."/>
        </authorList>
    </citation>
    <scope>NUCLEOTIDE SEQUENCE</scope>
    <source>
        <strain evidence="1">JCM 4790</strain>
    </source>
</reference>
<proteinExistence type="predicted"/>
<sequence>MAPVAVVLDHTTTAALYDPKDPHNEAVAAFYVQASGGLGTLYVPVLSLVAGDVKQPGLCAYINGLRFVQVEPFDRDAALTATELLHAGHSWAAVHAIHAIYAARPSAAFPAGRFLLTLTPELYEGTGVQTVHPGA</sequence>
<dbReference type="Proteomes" id="UP000619244">
    <property type="component" value="Unassembled WGS sequence"/>
</dbReference>